<proteinExistence type="predicted"/>
<dbReference type="EMBL" id="BGZK01000104">
    <property type="protein sequence ID" value="GBP19100.1"/>
    <property type="molecule type" value="Genomic_DNA"/>
</dbReference>
<evidence type="ECO:0000313" key="1">
    <source>
        <dbReference type="EMBL" id="GBP19100.1"/>
    </source>
</evidence>
<reference evidence="1 2" key="1">
    <citation type="journal article" date="2019" name="Commun. Biol.">
        <title>The bagworm genome reveals a unique fibroin gene that provides high tensile strength.</title>
        <authorList>
            <person name="Kono N."/>
            <person name="Nakamura H."/>
            <person name="Ohtoshi R."/>
            <person name="Tomita M."/>
            <person name="Numata K."/>
            <person name="Arakawa K."/>
        </authorList>
    </citation>
    <scope>NUCLEOTIDE SEQUENCE [LARGE SCALE GENOMIC DNA]</scope>
</reference>
<keyword evidence="2" id="KW-1185">Reference proteome</keyword>
<accession>A0A4C1TYM7</accession>
<protein>
    <submittedName>
        <fullName evidence="1">Uncharacterized protein</fullName>
    </submittedName>
</protein>
<organism evidence="1 2">
    <name type="scientific">Eumeta variegata</name>
    <name type="common">Bagworm moth</name>
    <name type="synonym">Eumeta japonica</name>
    <dbReference type="NCBI Taxonomy" id="151549"/>
    <lineage>
        <taxon>Eukaryota</taxon>
        <taxon>Metazoa</taxon>
        <taxon>Ecdysozoa</taxon>
        <taxon>Arthropoda</taxon>
        <taxon>Hexapoda</taxon>
        <taxon>Insecta</taxon>
        <taxon>Pterygota</taxon>
        <taxon>Neoptera</taxon>
        <taxon>Endopterygota</taxon>
        <taxon>Lepidoptera</taxon>
        <taxon>Glossata</taxon>
        <taxon>Ditrysia</taxon>
        <taxon>Tineoidea</taxon>
        <taxon>Psychidae</taxon>
        <taxon>Oiketicinae</taxon>
        <taxon>Eumeta</taxon>
    </lineage>
</organism>
<gene>
    <name evidence="1" type="ORF">EVAR_83413_1</name>
</gene>
<evidence type="ECO:0000313" key="2">
    <source>
        <dbReference type="Proteomes" id="UP000299102"/>
    </source>
</evidence>
<dbReference type="AlphaFoldDB" id="A0A4C1TYM7"/>
<name>A0A4C1TYM7_EUMVA</name>
<sequence>MPISPRPANDRTIHIYTYKDMYMPAHGGISFEADTMGRSGFAIPVPPPPRPAPVGLGLVAVRVVWRDVDALPRLISIREFGQRRLRRAVLQKYIMKCDTRHR</sequence>
<dbReference type="Proteomes" id="UP000299102">
    <property type="component" value="Unassembled WGS sequence"/>
</dbReference>
<comment type="caution">
    <text evidence="1">The sequence shown here is derived from an EMBL/GenBank/DDBJ whole genome shotgun (WGS) entry which is preliminary data.</text>
</comment>